<feature type="region of interest" description="Disordered" evidence="1">
    <location>
        <begin position="1"/>
        <end position="20"/>
    </location>
</feature>
<dbReference type="PANTHER" id="PTHR35046:SF26">
    <property type="entry name" value="RNA-DIRECTED DNA POLYMERASE"/>
    <property type="match status" value="1"/>
</dbReference>
<comment type="caution">
    <text evidence="2">The sequence shown here is derived from an EMBL/GenBank/DDBJ whole genome shotgun (WGS) entry which is preliminary data.</text>
</comment>
<keyword evidence="3" id="KW-1185">Reference proteome</keyword>
<proteinExistence type="predicted"/>
<evidence type="ECO:0000313" key="3">
    <source>
        <dbReference type="Proteomes" id="UP001151760"/>
    </source>
</evidence>
<organism evidence="2 3">
    <name type="scientific">Tanacetum coccineum</name>
    <dbReference type="NCBI Taxonomy" id="301880"/>
    <lineage>
        <taxon>Eukaryota</taxon>
        <taxon>Viridiplantae</taxon>
        <taxon>Streptophyta</taxon>
        <taxon>Embryophyta</taxon>
        <taxon>Tracheophyta</taxon>
        <taxon>Spermatophyta</taxon>
        <taxon>Magnoliopsida</taxon>
        <taxon>eudicotyledons</taxon>
        <taxon>Gunneridae</taxon>
        <taxon>Pentapetalae</taxon>
        <taxon>asterids</taxon>
        <taxon>campanulids</taxon>
        <taxon>Asterales</taxon>
        <taxon>Asteraceae</taxon>
        <taxon>Asteroideae</taxon>
        <taxon>Anthemideae</taxon>
        <taxon>Anthemidinae</taxon>
        <taxon>Tanacetum</taxon>
    </lineage>
</organism>
<reference evidence="2" key="1">
    <citation type="journal article" date="2022" name="Int. J. Mol. Sci.">
        <title>Draft Genome of Tanacetum Coccineum: Genomic Comparison of Closely Related Tanacetum-Family Plants.</title>
        <authorList>
            <person name="Yamashiro T."/>
            <person name="Shiraishi A."/>
            <person name="Nakayama K."/>
            <person name="Satake H."/>
        </authorList>
    </citation>
    <scope>NUCLEOTIDE SEQUENCE</scope>
</reference>
<gene>
    <name evidence="2" type="ORF">Tco_0730481</name>
</gene>
<dbReference type="Proteomes" id="UP001151760">
    <property type="component" value="Unassembled WGS sequence"/>
</dbReference>
<reference evidence="2" key="2">
    <citation type="submission" date="2022-01" db="EMBL/GenBank/DDBJ databases">
        <authorList>
            <person name="Yamashiro T."/>
            <person name="Shiraishi A."/>
            <person name="Satake H."/>
            <person name="Nakayama K."/>
        </authorList>
    </citation>
    <scope>NUCLEOTIDE SEQUENCE</scope>
</reference>
<dbReference type="EMBL" id="BQNB010010684">
    <property type="protein sequence ID" value="GJS80600.1"/>
    <property type="molecule type" value="Genomic_DNA"/>
</dbReference>
<evidence type="ECO:0000313" key="2">
    <source>
        <dbReference type="EMBL" id="GJS80600.1"/>
    </source>
</evidence>
<name>A0ABQ4YSU9_9ASTR</name>
<accession>A0ABQ4YSU9</accession>
<evidence type="ECO:0000256" key="1">
    <source>
        <dbReference type="SAM" id="MobiDB-lite"/>
    </source>
</evidence>
<protein>
    <submittedName>
        <fullName evidence="2">Uncharacterized protein</fullName>
    </submittedName>
</protein>
<sequence length="343" mass="38076">MVGGVEIPQTRTSSGVRSTEEMESAINDLTSKFASMSTVLEEKRSAIVGGGNHQNRKGNECETLDEFNRGPRRGDQPRTMVDRNVNPRGYDEQQSYRVKAEVPNFVGNLDTESVLDWLYERLSLTPIWSVDQAQDMAMKAEKMVAKTGVRSNVCPKLSTYYSIESGNDGLIIDDAFQEGDEELEEKICSIIIDGGGYKSLVSKALVKAFKLPSEPHPSSYQIGWIKKGLKLKVAEICKVPLAIRKHYNELVTCDVVVIDSCHRKNYCYVTSRCRLSYLVTLVASPKEFQAERKEMGVSYALVVKGVEDVIANAILAAIKPLLAEFGKIVADDTPDALPPLRNF</sequence>
<dbReference type="PANTHER" id="PTHR35046">
    <property type="entry name" value="ZINC KNUCKLE (CCHC-TYPE) FAMILY PROTEIN"/>
    <property type="match status" value="1"/>
</dbReference>